<evidence type="ECO:0000313" key="2">
    <source>
        <dbReference type="Proteomes" id="UP000244929"/>
    </source>
</evidence>
<keyword evidence="1" id="KW-0540">Nuclease</keyword>
<name>A0A2S1QUK4_9FLAO</name>
<dbReference type="GO" id="GO:0006281">
    <property type="term" value="P:DNA repair"/>
    <property type="evidence" value="ECO:0007669"/>
    <property type="project" value="InterPro"/>
</dbReference>
<gene>
    <name evidence="1" type="ORF">HYN59_02285</name>
</gene>
<keyword evidence="2" id="KW-1185">Reference proteome</keyword>
<keyword evidence="1" id="KW-0255">Endonuclease</keyword>
<dbReference type="InterPro" id="IPR007581">
    <property type="entry name" value="Endonuclease-V"/>
</dbReference>
<proteinExistence type="predicted"/>
<sequence>MILAFDTYYYDNNAKTIALQFAGWQDTEPLSTYSEIIQGVADYEPRAFYKRELPCILSLLKQIDLSQITVIVVDGFVYLDDKGTFGLGGYLYSALKEQIPVIGVAKTNFATIEKCKEPVYRGDSKNPLYITAIGTDLNSAAQNIRQMHGSFRMPALLQKLDGLTKAV</sequence>
<protein>
    <submittedName>
        <fullName evidence="1">Endonuclease V</fullName>
    </submittedName>
</protein>
<evidence type="ECO:0000313" key="1">
    <source>
        <dbReference type="EMBL" id="AWH84009.1"/>
    </source>
</evidence>
<dbReference type="OrthoDB" id="2593273at2"/>
<organism evidence="1 2">
    <name type="scientific">Flavobacterium album</name>
    <dbReference type="NCBI Taxonomy" id="2175091"/>
    <lineage>
        <taxon>Bacteria</taxon>
        <taxon>Pseudomonadati</taxon>
        <taxon>Bacteroidota</taxon>
        <taxon>Flavobacteriia</taxon>
        <taxon>Flavobacteriales</taxon>
        <taxon>Flavobacteriaceae</taxon>
        <taxon>Flavobacterium</taxon>
    </lineage>
</organism>
<dbReference type="KEGG" id="falb:HYN59_02285"/>
<dbReference type="AlphaFoldDB" id="A0A2S1QUK4"/>
<accession>A0A2S1QUK4</accession>
<dbReference type="RefSeq" id="WP_108776719.1">
    <property type="nucleotide sequence ID" value="NZ_CP029186.1"/>
</dbReference>
<dbReference type="GO" id="GO:0004519">
    <property type="term" value="F:endonuclease activity"/>
    <property type="evidence" value="ECO:0007669"/>
    <property type="project" value="UniProtKB-KW"/>
</dbReference>
<dbReference type="Gene3D" id="3.30.2170.10">
    <property type="entry name" value="archaeoglobus fulgidus dsm 4304 superfamily"/>
    <property type="match status" value="1"/>
</dbReference>
<dbReference type="Pfam" id="PF04493">
    <property type="entry name" value="Endonuclease_5"/>
    <property type="match status" value="1"/>
</dbReference>
<dbReference type="Proteomes" id="UP000244929">
    <property type="component" value="Chromosome"/>
</dbReference>
<reference evidence="1 2" key="1">
    <citation type="submission" date="2018-04" db="EMBL/GenBank/DDBJ databases">
        <title>Genome sequencing of Flavobacterium sp. HYN0059.</title>
        <authorList>
            <person name="Yi H."/>
            <person name="Baek C."/>
        </authorList>
    </citation>
    <scope>NUCLEOTIDE SEQUENCE [LARGE SCALE GENOMIC DNA]</scope>
    <source>
        <strain evidence="1 2">HYN0059</strain>
    </source>
</reference>
<keyword evidence="1" id="KW-0378">Hydrolase</keyword>
<dbReference type="EMBL" id="CP029186">
    <property type="protein sequence ID" value="AWH84009.1"/>
    <property type="molecule type" value="Genomic_DNA"/>
</dbReference>